<keyword evidence="14" id="KW-0449">Lipoprotein</keyword>
<dbReference type="GO" id="GO:0098552">
    <property type="term" value="C:side of membrane"/>
    <property type="evidence" value="ECO:0007669"/>
    <property type="project" value="UniProtKB-KW"/>
</dbReference>
<keyword evidence="12 15" id="KW-1015">Disulfide bond</keyword>
<keyword evidence="17" id="KW-0812">Transmembrane</keyword>
<keyword evidence="17" id="KW-1133">Transmembrane helix</keyword>
<feature type="region of interest" description="Disordered" evidence="16">
    <location>
        <begin position="267"/>
        <end position="302"/>
    </location>
</feature>
<evidence type="ECO:0000256" key="13">
    <source>
        <dbReference type="ARBA" id="ARBA00023180"/>
    </source>
</evidence>
<dbReference type="Proteomes" id="UP000288429">
    <property type="component" value="Unassembled WGS sequence"/>
</dbReference>
<dbReference type="GO" id="GO:0046872">
    <property type="term" value="F:metal ion binding"/>
    <property type="evidence" value="ECO:0007669"/>
    <property type="project" value="UniProtKB-UniRule"/>
</dbReference>
<keyword evidence="10 15" id="KW-0408">Iron</keyword>
<evidence type="ECO:0000256" key="15">
    <source>
        <dbReference type="PROSITE-ProRule" id="PRU01356"/>
    </source>
</evidence>
<evidence type="ECO:0000256" key="6">
    <source>
        <dbReference type="ARBA" id="ARBA00022617"/>
    </source>
</evidence>
<evidence type="ECO:0000256" key="3">
    <source>
        <dbReference type="ARBA" id="ARBA00010031"/>
    </source>
</evidence>
<dbReference type="InterPro" id="IPR008427">
    <property type="entry name" value="Extracellular_membr_CFEM_dom"/>
</dbReference>
<evidence type="ECO:0000256" key="1">
    <source>
        <dbReference type="ARBA" id="ARBA00004609"/>
    </source>
</evidence>
<protein>
    <recommendedName>
        <fullName evidence="19">CFEM domain-containing protein</fullName>
    </recommendedName>
</protein>
<evidence type="ECO:0000259" key="19">
    <source>
        <dbReference type="PROSITE" id="PS52012"/>
    </source>
</evidence>
<accession>A0A428SX84</accession>
<feature type="transmembrane region" description="Helical" evidence="17">
    <location>
        <begin position="148"/>
        <end position="170"/>
    </location>
</feature>
<keyword evidence="8 15" id="KW-0479">Metal-binding</keyword>
<dbReference type="InterPro" id="IPR051735">
    <property type="entry name" value="CFEM_domain"/>
</dbReference>
<feature type="signal peptide" evidence="18">
    <location>
        <begin position="1"/>
        <end position="22"/>
    </location>
</feature>
<feature type="binding site" description="axial binding residue" evidence="15">
    <location>
        <position position="55"/>
    </location>
    <ligand>
        <name>heme</name>
        <dbReference type="ChEBI" id="CHEBI:30413"/>
    </ligand>
    <ligandPart>
        <name>Fe</name>
        <dbReference type="ChEBI" id="CHEBI:18248"/>
    </ligandPart>
</feature>
<feature type="domain" description="CFEM" evidence="19">
    <location>
        <begin position="4"/>
        <end position="120"/>
    </location>
</feature>
<keyword evidence="5" id="KW-0964">Secreted</keyword>
<keyword evidence="11 17" id="KW-0472">Membrane</keyword>
<keyword evidence="6 15" id="KW-0349">Heme</keyword>
<evidence type="ECO:0000256" key="5">
    <source>
        <dbReference type="ARBA" id="ARBA00022525"/>
    </source>
</evidence>
<feature type="disulfide bond" evidence="15">
    <location>
        <begin position="51"/>
        <end position="58"/>
    </location>
</feature>
<comment type="similarity">
    <text evidence="3">Belongs to the RBT5 family.</text>
</comment>
<evidence type="ECO:0000256" key="11">
    <source>
        <dbReference type="ARBA" id="ARBA00023136"/>
    </source>
</evidence>
<evidence type="ECO:0000256" key="18">
    <source>
        <dbReference type="SAM" id="SignalP"/>
    </source>
</evidence>
<dbReference type="GO" id="GO:0005886">
    <property type="term" value="C:plasma membrane"/>
    <property type="evidence" value="ECO:0007669"/>
    <property type="project" value="UniProtKB-SubCell"/>
</dbReference>
<dbReference type="PANTHER" id="PTHR37928">
    <property type="entry name" value="CFEM DOMAIN PROTEIN (AFU_ORTHOLOGUE AFUA_6G14090)"/>
    <property type="match status" value="1"/>
</dbReference>
<evidence type="ECO:0000256" key="17">
    <source>
        <dbReference type="SAM" id="Phobius"/>
    </source>
</evidence>
<evidence type="ECO:0000256" key="8">
    <source>
        <dbReference type="ARBA" id="ARBA00022723"/>
    </source>
</evidence>
<keyword evidence="13" id="KW-0325">Glycoprotein</keyword>
<dbReference type="PANTHER" id="PTHR37928:SF2">
    <property type="entry name" value="GPI ANCHORED CFEM DOMAIN PROTEIN (AFU_ORTHOLOGUE AFUA_6G10580)"/>
    <property type="match status" value="1"/>
</dbReference>
<evidence type="ECO:0000256" key="10">
    <source>
        <dbReference type="ARBA" id="ARBA00023004"/>
    </source>
</evidence>
<dbReference type="PROSITE" id="PS52012">
    <property type="entry name" value="CFEM"/>
    <property type="match status" value="1"/>
</dbReference>
<evidence type="ECO:0000256" key="2">
    <source>
        <dbReference type="ARBA" id="ARBA00004613"/>
    </source>
</evidence>
<proteinExistence type="inferred from homology"/>
<evidence type="ECO:0000256" key="7">
    <source>
        <dbReference type="ARBA" id="ARBA00022622"/>
    </source>
</evidence>
<dbReference type="Pfam" id="PF05730">
    <property type="entry name" value="CFEM"/>
    <property type="match status" value="1"/>
</dbReference>
<dbReference type="GO" id="GO:0005576">
    <property type="term" value="C:extracellular region"/>
    <property type="evidence" value="ECO:0007669"/>
    <property type="project" value="UniProtKB-SubCell"/>
</dbReference>
<evidence type="ECO:0000313" key="20">
    <source>
        <dbReference type="EMBL" id="RSL94419.1"/>
    </source>
</evidence>
<evidence type="ECO:0000256" key="16">
    <source>
        <dbReference type="SAM" id="MobiDB-lite"/>
    </source>
</evidence>
<comment type="caution">
    <text evidence="20">The sequence shown here is derived from an EMBL/GenBank/DDBJ whole genome shotgun (WGS) entry which is preliminary data.</text>
</comment>
<comment type="subcellular location">
    <subcellularLocation>
        <location evidence="1">Cell membrane</location>
        <topology evidence="1">Lipid-anchor</topology>
        <topology evidence="1">GPI-anchor</topology>
    </subcellularLocation>
    <subcellularLocation>
        <location evidence="2">Secreted</location>
    </subcellularLocation>
</comment>
<name>A0A428SX84_9HYPO</name>
<feature type="compositionally biased region" description="Low complexity" evidence="16">
    <location>
        <begin position="106"/>
        <end position="129"/>
    </location>
</feature>
<reference evidence="20 21" key="1">
    <citation type="submission" date="2017-06" db="EMBL/GenBank/DDBJ databases">
        <title>Cmopartive genomic analysis of Ambrosia Fusariam Clade fungi.</title>
        <authorList>
            <person name="Stajich J.E."/>
            <person name="Carrillo J."/>
            <person name="Kijimoto T."/>
            <person name="Eskalen A."/>
            <person name="O'Donnell K."/>
            <person name="Kasson M."/>
        </authorList>
    </citation>
    <scope>NUCLEOTIDE SEQUENCE [LARGE SCALE GENOMIC DNA]</scope>
    <source>
        <strain evidence="20 21">NRRL 20438</strain>
    </source>
</reference>
<keyword evidence="21" id="KW-1185">Reference proteome</keyword>
<evidence type="ECO:0000256" key="14">
    <source>
        <dbReference type="ARBA" id="ARBA00023288"/>
    </source>
</evidence>
<dbReference type="AlphaFoldDB" id="A0A428SX84"/>
<evidence type="ECO:0000256" key="9">
    <source>
        <dbReference type="ARBA" id="ARBA00022729"/>
    </source>
</evidence>
<evidence type="ECO:0000313" key="21">
    <source>
        <dbReference type="Proteomes" id="UP000288429"/>
    </source>
</evidence>
<evidence type="ECO:0000256" key="12">
    <source>
        <dbReference type="ARBA" id="ARBA00023157"/>
    </source>
</evidence>
<feature type="compositionally biased region" description="Polar residues" evidence="16">
    <location>
        <begin position="269"/>
        <end position="281"/>
    </location>
</feature>
<keyword evidence="4" id="KW-1003">Cell membrane</keyword>
<feature type="region of interest" description="Disordered" evidence="16">
    <location>
        <begin position="99"/>
        <end position="147"/>
    </location>
</feature>
<evidence type="ECO:0000256" key="4">
    <source>
        <dbReference type="ARBA" id="ARBA00022475"/>
    </source>
</evidence>
<gene>
    <name evidence="20" type="ORF">CDV31_014333</name>
</gene>
<sequence length="302" mass="31330">MVLAKRIALLLAVYTWVAVVKAQESLPVLPSCATSCFSTFEGDSTSANTTCSDLDIVCLCQDDAFLDSMICCLHKSCSDSDRESAESYARTLSTGKATSTARNALTTESSNTSSNTNTGSDGGSSENSSGGNGGSSGSHHTTHHSSKAGLGAGLGVGLPAAAAIIGAFLYRLRRRKNPPTAPPTAPVLINDINELPGGSNPPHFQPQPQPVGTYPQAGLMAYGALEKETSQMGVTAASSPVHELPPQHQPQSGMPAYASPPVHELPLTGWQQSELPGSTVTPVHELPLNPHLSHEASGNQPH</sequence>
<comment type="caution">
    <text evidence="15">Lacks conserved residue(s) required for the propagation of feature annotation.</text>
</comment>
<dbReference type="EMBL" id="NIZV01000321">
    <property type="protein sequence ID" value="RSL94419.1"/>
    <property type="molecule type" value="Genomic_DNA"/>
</dbReference>
<keyword evidence="7" id="KW-0336">GPI-anchor</keyword>
<feature type="chain" id="PRO_5019398489" description="CFEM domain-containing protein" evidence="18">
    <location>
        <begin position="23"/>
        <end position="302"/>
    </location>
</feature>
<feature type="region of interest" description="Disordered" evidence="16">
    <location>
        <begin position="236"/>
        <end position="255"/>
    </location>
</feature>
<keyword evidence="9 18" id="KW-0732">Signal</keyword>
<organism evidence="20 21">
    <name type="scientific">Fusarium ambrosium</name>
    <dbReference type="NCBI Taxonomy" id="131363"/>
    <lineage>
        <taxon>Eukaryota</taxon>
        <taxon>Fungi</taxon>
        <taxon>Dikarya</taxon>
        <taxon>Ascomycota</taxon>
        <taxon>Pezizomycotina</taxon>
        <taxon>Sordariomycetes</taxon>
        <taxon>Hypocreomycetidae</taxon>
        <taxon>Hypocreales</taxon>
        <taxon>Nectriaceae</taxon>
        <taxon>Fusarium</taxon>
        <taxon>Fusarium solani species complex</taxon>
    </lineage>
</organism>